<reference evidence="6 7" key="1">
    <citation type="journal article" date="2019" name="Int. J. Syst. Evol. Microbiol.">
        <title>The Global Catalogue of Microorganisms (GCM) 10K type strain sequencing project: providing services to taxonomists for standard genome sequencing and annotation.</title>
        <authorList>
            <consortium name="The Broad Institute Genomics Platform"/>
            <consortium name="The Broad Institute Genome Sequencing Center for Infectious Disease"/>
            <person name="Wu L."/>
            <person name="Ma J."/>
        </authorList>
    </citation>
    <scope>NUCLEOTIDE SEQUENCE [LARGE SCALE GENOMIC DNA]</scope>
    <source>
        <strain evidence="6 7">JCM 11896</strain>
    </source>
</reference>
<dbReference type="InterPro" id="IPR036390">
    <property type="entry name" value="WH_DNA-bd_sf"/>
</dbReference>
<keyword evidence="3" id="KW-0238">DNA-binding</keyword>
<gene>
    <name evidence="6" type="ORF">GCM10009613_64440</name>
</gene>
<dbReference type="PROSITE" id="PS50931">
    <property type="entry name" value="HTH_LYSR"/>
    <property type="match status" value="1"/>
</dbReference>
<dbReference type="InterPro" id="IPR036388">
    <property type="entry name" value="WH-like_DNA-bd_sf"/>
</dbReference>
<keyword evidence="7" id="KW-1185">Reference proteome</keyword>
<proteinExistence type="inferred from homology"/>
<keyword evidence="4" id="KW-0804">Transcription</keyword>
<dbReference type="PANTHER" id="PTHR30126">
    <property type="entry name" value="HTH-TYPE TRANSCRIPTIONAL REGULATOR"/>
    <property type="match status" value="1"/>
</dbReference>
<dbReference type="Gene3D" id="3.40.190.290">
    <property type="match status" value="1"/>
</dbReference>
<dbReference type="SUPFAM" id="SSF53850">
    <property type="entry name" value="Periplasmic binding protein-like II"/>
    <property type="match status" value="1"/>
</dbReference>
<evidence type="ECO:0000313" key="6">
    <source>
        <dbReference type="EMBL" id="GAA1403382.1"/>
    </source>
</evidence>
<evidence type="ECO:0000256" key="3">
    <source>
        <dbReference type="ARBA" id="ARBA00023125"/>
    </source>
</evidence>
<keyword evidence="2" id="KW-0805">Transcription regulation</keyword>
<dbReference type="Pfam" id="PF03466">
    <property type="entry name" value="LysR_substrate"/>
    <property type="match status" value="1"/>
</dbReference>
<dbReference type="PRINTS" id="PR00039">
    <property type="entry name" value="HTHLYSR"/>
</dbReference>
<evidence type="ECO:0000256" key="2">
    <source>
        <dbReference type="ARBA" id="ARBA00023015"/>
    </source>
</evidence>
<dbReference type="Gene3D" id="1.10.10.10">
    <property type="entry name" value="Winged helix-like DNA-binding domain superfamily/Winged helix DNA-binding domain"/>
    <property type="match status" value="1"/>
</dbReference>
<sequence>MPVTVDNHISLQKLEVLCAVVEAGGVGRAAESLYVSQPVVSEHLRSLESRIGAKLFYRQGRSLHLTEAGRAVHLWAGEVLRGRTELDTLLRNLSTGSTGTVSIGASQAVGNTVLPGTLIRFRRANPSIAVTMDVCTIEAALAGALSGINDFCLVTTPTPPDTGVFSAELVAEPPFALVAAAGDDTVPDRLAPEALADLPYVCPPARLAARRSQDLALASVGVHGRRVEIELGSTESVKQAVAAGLGVALTWRHSVAPEIAAGTLREITVPGTDLRDRLYLVHRVGKRFTPPQERLLREIRDAVHEMFTARRAGADPRPAQLA</sequence>
<name>A0ABN1YBN8_9PSEU</name>
<organism evidence="6 7">
    <name type="scientific">Pseudonocardia kongjuensis</name>
    <dbReference type="NCBI Taxonomy" id="102227"/>
    <lineage>
        <taxon>Bacteria</taxon>
        <taxon>Bacillati</taxon>
        <taxon>Actinomycetota</taxon>
        <taxon>Actinomycetes</taxon>
        <taxon>Pseudonocardiales</taxon>
        <taxon>Pseudonocardiaceae</taxon>
        <taxon>Pseudonocardia</taxon>
    </lineage>
</organism>
<evidence type="ECO:0000259" key="5">
    <source>
        <dbReference type="PROSITE" id="PS50931"/>
    </source>
</evidence>
<feature type="domain" description="HTH lysR-type" evidence="5">
    <location>
        <begin position="9"/>
        <end position="66"/>
    </location>
</feature>
<dbReference type="InterPro" id="IPR005119">
    <property type="entry name" value="LysR_subst-bd"/>
</dbReference>
<evidence type="ECO:0000256" key="4">
    <source>
        <dbReference type="ARBA" id="ARBA00023163"/>
    </source>
</evidence>
<comment type="caution">
    <text evidence="6">The sequence shown here is derived from an EMBL/GenBank/DDBJ whole genome shotgun (WGS) entry which is preliminary data.</text>
</comment>
<comment type="similarity">
    <text evidence="1">Belongs to the LysR transcriptional regulatory family.</text>
</comment>
<dbReference type="SUPFAM" id="SSF46785">
    <property type="entry name" value="Winged helix' DNA-binding domain"/>
    <property type="match status" value="1"/>
</dbReference>
<evidence type="ECO:0000256" key="1">
    <source>
        <dbReference type="ARBA" id="ARBA00009437"/>
    </source>
</evidence>
<dbReference type="PANTHER" id="PTHR30126:SF39">
    <property type="entry name" value="HTH-TYPE TRANSCRIPTIONAL REGULATOR CYSL"/>
    <property type="match status" value="1"/>
</dbReference>
<dbReference type="InterPro" id="IPR000847">
    <property type="entry name" value="LysR_HTH_N"/>
</dbReference>
<protein>
    <submittedName>
        <fullName evidence="6">LysR family transcriptional regulator</fullName>
    </submittedName>
</protein>
<evidence type="ECO:0000313" key="7">
    <source>
        <dbReference type="Proteomes" id="UP001501414"/>
    </source>
</evidence>
<dbReference type="EMBL" id="BAAAJK010000062">
    <property type="protein sequence ID" value="GAA1403382.1"/>
    <property type="molecule type" value="Genomic_DNA"/>
</dbReference>
<accession>A0ABN1YBN8</accession>
<dbReference type="Proteomes" id="UP001501414">
    <property type="component" value="Unassembled WGS sequence"/>
</dbReference>
<dbReference type="Pfam" id="PF00126">
    <property type="entry name" value="HTH_1"/>
    <property type="match status" value="1"/>
</dbReference>